<dbReference type="PANTHER" id="PTHR12526">
    <property type="entry name" value="GLYCOSYLTRANSFERASE"/>
    <property type="match status" value="1"/>
</dbReference>
<keyword evidence="1" id="KW-0808">Transferase</keyword>
<evidence type="ECO:0000256" key="1">
    <source>
        <dbReference type="ARBA" id="ARBA00022679"/>
    </source>
</evidence>
<gene>
    <name evidence="3" type="ORF">JQN70_01880</name>
</gene>
<proteinExistence type="predicted"/>
<dbReference type="SUPFAM" id="SSF53756">
    <property type="entry name" value="UDP-Glycosyltransferase/glycogen phosphorylase"/>
    <property type="match status" value="1"/>
</dbReference>
<name>A0ABS2CJ75_9MICO</name>
<reference evidence="3" key="1">
    <citation type="submission" date="2021-02" db="EMBL/GenBank/DDBJ databases">
        <title>Phycicoccus sp. MQZ13P-5T, whole genome shotgun sequence.</title>
        <authorList>
            <person name="Tuo L."/>
        </authorList>
    </citation>
    <scope>NUCLEOTIDE SEQUENCE</scope>
    <source>
        <strain evidence="3">MQZ13P-5</strain>
    </source>
</reference>
<dbReference type="EMBL" id="JAFDVD010000003">
    <property type="protein sequence ID" value="MBM6399129.1"/>
    <property type="molecule type" value="Genomic_DNA"/>
</dbReference>
<comment type="caution">
    <text evidence="3">The sequence shown here is derived from an EMBL/GenBank/DDBJ whole genome shotgun (WGS) entry which is preliminary data.</text>
</comment>
<evidence type="ECO:0000259" key="2">
    <source>
        <dbReference type="Pfam" id="PF00534"/>
    </source>
</evidence>
<dbReference type="PANTHER" id="PTHR12526:SF590">
    <property type="entry name" value="ALPHA-MALTOSE-1-PHOSPHATE SYNTHASE"/>
    <property type="match status" value="1"/>
</dbReference>
<dbReference type="Gene3D" id="3.40.50.2000">
    <property type="entry name" value="Glycogen Phosphorylase B"/>
    <property type="match status" value="1"/>
</dbReference>
<dbReference type="InterPro" id="IPR001296">
    <property type="entry name" value="Glyco_trans_1"/>
</dbReference>
<evidence type="ECO:0000313" key="4">
    <source>
        <dbReference type="Proteomes" id="UP001430172"/>
    </source>
</evidence>
<organism evidence="3 4">
    <name type="scientific">Phycicoccus sonneratiae</name>
    <dbReference type="NCBI Taxonomy" id="2807628"/>
    <lineage>
        <taxon>Bacteria</taxon>
        <taxon>Bacillati</taxon>
        <taxon>Actinomycetota</taxon>
        <taxon>Actinomycetes</taxon>
        <taxon>Micrococcales</taxon>
        <taxon>Intrasporangiaceae</taxon>
        <taxon>Phycicoccus</taxon>
    </lineage>
</organism>
<keyword evidence="4" id="KW-1185">Reference proteome</keyword>
<dbReference type="Pfam" id="PF00534">
    <property type="entry name" value="Glycos_transf_1"/>
    <property type="match status" value="1"/>
</dbReference>
<evidence type="ECO:0000313" key="3">
    <source>
        <dbReference type="EMBL" id="MBM6399129.1"/>
    </source>
</evidence>
<protein>
    <submittedName>
        <fullName evidence="3">Glycosyltransferase</fullName>
    </submittedName>
</protein>
<dbReference type="Proteomes" id="UP001430172">
    <property type="component" value="Unassembled WGS sequence"/>
</dbReference>
<dbReference type="RefSeq" id="WP_204129605.1">
    <property type="nucleotide sequence ID" value="NZ_JAFDVD010000003.1"/>
</dbReference>
<feature type="domain" description="Glycosyl transferase family 1" evidence="2">
    <location>
        <begin position="227"/>
        <end position="332"/>
    </location>
</feature>
<sequence length="357" mass="39548">MTARTRTLLLTEHPLGAWRARFERGEVPSALPYGVDVLSTRGYDLAGPPPPVTGRLAKVRDVVEHRAGIPVERTLRSLGTAHRADLVLALLEREGMLAGIGRGLRVPPFRSTPLVVWSCWLADDVRTADRATRARLARRMRSADLVTHLSRHETETLVDLGIPEERLFPVTYGVSHRFYTPGDEPRDIDLLAVGQDRGRDYATLVEAVRGTDLTLDVVCRPENLAGLDLPPNVRVHGTVPLPTYREMLRRAQVVAVPTRDLAYPTGSSVALEAASSGCAVVVTGTRAMRDYFTDDDTAVLVGEQDVDGWRATLTALREDPERRARLGAAARRSVEERFNADHMWTELDDVMRERGVL</sequence>
<accession>A0ABS2CJ75</accession>